<dbReference type="OMA" id="MDFDAWC"/>
<dbReference type="Proteomes" id="UP000007800">
    <property type="component" value="Unassembled WGS sequence"/>
</dbReference>
<protein>
    <submittedName>
        <fullName evidence="1">Uncharacterized protein</fullName>
    </submittedName>
</protein>
<accession>C5K4U0</accession>
<dbReference type="InParanoid" id="C5K4U0"/>
<name>C5K4U0_PERM5</name>
<keyword evidence="2" id="KW-1185">Reference proteome</keyword>
<organism evidence="2">
    <name type="scientific">Perkinsus marinus (strain ATCC 50983 / TXsc)</name>
    <dbReference type="NCBI Taxonomy" id="423536"/>
    <lineage>
        <taxon>Eukaryota</taxon>
        <taxon>Sar</taxon>
        <taxon>Alveolata</taxon>
        <taxon>Perkinsozoa</taxon>
        <taxon>Perkinsea</taxon>
        <taxon>Perkinsida</taxon>
        <taxon>Perkinsidae</taxon>
        <taxon>Perkinsus</taxon>
    </lineage>
</organism>
<evidence type="ECO:0000313" key="1">
    <source>
        <dbReference type="EMBL" id="EER20362.1"/>
    </source>
</evidence>
<gene>
    <name evidence="1" type="ORF">Pmar_PMAR010097</name>
</gene>
<evidence type="ECO:0000313" key="2">
    <source>
        <dbReference type="Proteomes" id="UP000007800"/>
    </source>
</evidence>
<proteinExistence type="predicted"/>
<dbReference type="AlphaFoldDB" id="C5K4U0"/>
<reference evidence="1 2" key="1">
    <citation type="submission" date="2008-07" db="EMBL/GenBank/DDBJ databases">
        <authorList>
            <person name="El-Sayed N."/>
            <person name="Caler E."/>
            <person name="Inman J."/>
            <person name="Amedeo P."/>
            <person name="Hass B."/>
            <person name="Wortman J."/>
        </authorList>
    </citation>
    <scope>NUCLEOTIDE SEQUENCE [LARGE SCALE GENOMIC DNA]</scope>
    <source>
        <strain evidence="2">ATCC 50983 / TXsc</strain>
    </source>
</reference>
<sequence>MWPSVALLRQVAGRQALLSDVHSMKVRELTRAVSAAVGGSSSAAGLDRRTRHLLPPADMCHRLACCIRDRLKEGDFNGKENLLILCLSSFAKSSYRHVVVFKEILEGLTNTGLLVSPNIPTSHAIAILLHMTTITGRDAALLVRQVITSILTNPLPLTGSELASIFVTIHKGGLSENDVPLGHLEALAERSIRNGCLLGIEPASLTSLALSHAKIRGSNAAPSTVPAAIATEISRRTVDLSAPQIAACALAVREAGEGEPFKACLEALGKEVEYKLLEMDFDAWCQLLQVNDLDSPLSISTSSLEEHGDVLLAFAPGPCAPSNYHKVANLACVHLRRAFVSDDSGVSFKQAVGACYSLAKHWDFPRDQAMELMENVSKSIRSFPVTSLGDAGSIAHLWSVMKVSDIPLFHHLLSCISSTPSSDILPVQLRKLVLAIRLQQGLDDDIVGRFVTWCVDQLGRQLPMRSVPDTANMLTTASRLAAICHTKESYEDLKALYIKAIEVSIPGRVYTTHTASSKLLNAVALLGDADVVSVLLSRLDVPREHSHRSFGSNRSVLLAFVRSCSHLKRHVALPHETGLHLDSLRVDTMKLMSGKEASKDPHCKCVSCRGKMETRQGVFTITRCLFGTITEHRKSLLRWRHREARRRQRQKPANWSQVLTNVSSRKVGMCILTGGDGRSKVRSYTYAVLMWEDMHMVNYMGW</sequence>
<dbReference type="EMBL" id="GG670562">
    <property type="protein sequence ID" value="EER20362.1"/>
    <property type="molecule type" value="Genomic_DNA"/>
</dbReference>
<dbReference type="OrthoDB" id="427818at2759"/>
<dbReference type="RefSeq" id="XP_002788566.1">
    <property type="nucleotide sequence ID" value="XM_002788520.1"/>
</dbReference>
<dbReference type="GeneID" id="9053915"/>